<dbReference type="AlphaFoldDB" id="A0A292QA37"/>
<evidence type="ECO:0000256" key="1">
    <source>
        <dbReference type="SAM" id="MobiDB-lite"/>
    </source>
</evidence>
<evidence type="ECO:0000313" key="2">
    <source>
        <dbReference type="EMBL" id="CUS15603.1"/>
    </source>
</evidence>
<dbReference type="EMBL" id="LN890945">
    <property type="protein sequence ID" value="CUS15603.1"/>
    <property type="molecule type" value="Genomic_DNA"/>
</dbReference>
<dbReference type="Proteomes" id="UP001412239">
    <property type="component" value="Unassembled WGS sequence"/>
</dbReference>
<evidence type="ECO:0000313" key="3">
    <source>
        <dbReference type="Proteomes" id="UP001412239"/>
    </source>
</evidence>
<sequence length="130" mass="13685">MREIFAQRDSRVCVSNTQFTPTIQCSPTMLGSATAQDSPATQGSMPTQGSATAQGSATMHHSPTAQGSPTTQSVVNTQCAAAEDLSMKLGKCRASMESRRLTIVKVARVTLSCSLTIDEVVERYRAAGGS</sequence>
<proteinExistence type="predicted"/>
<gene>
    <name evidence="2" type="ORF">GSTUAT00000306001</name>
</gene>
<organism evidence="2 3">
    <name type="scientific">Tuber aestivum</name>
    <name type="common">summer truffle</name>
    <dbReference type="NCBI Taxonomy" id="59557"/>
    <lineage>
        <taxon>Eukaryota</taxon>
        <taxon>Fungi</taxon>
        <taxon>Dikarya</taxon>
        <taxon>Ascomycota</taxon>
        <taxon>Pezizomycotina</taxon>
        <taxon>Pezizomycetes</taxon>
        <taxon>Pezizales</taxon>
        <taxon>Tuberaceae</taxon>
        <taxon>Tuber</taxon>
    </lineage>
</organism>
<reference evidence="2" key="1">
    <citation type="submission" date="2015-10" db="EMBL/GenBank/DDBJ databases">
        <authorList>
            <person name="Regsiter A."/>
            <person name="william w."/>
        </authorList>
    </citation>
    <scope>NUCLEOTIDE SEQUENCE</scope>
    <source>
        <strain evidence="2">Montdore</strain>
    </source>
</reference>
<protein>
    <submittedName>
        <fullName evidence="2">Uncharacterized protein</fullName>
    </submittedName>
</protein>
<feature type="region of interest" description="Disordered" evidence="1">
    <location>
        <begin position="28"/>
        <end position="73"/>
    </location>
</feature>
<keyword evidence="3" id="KW-1185">Reference proteome</keyword>
<name>A0A292QA37_9PEZI</name>
<accession>A0A292QA37</accession>